<evidence type="ECO:0000313" key="1">
    <source>
        <dbReference type="EMBL" id="EKY23243.1"/>
    </source>
</evidence>
<proteinExistence type="predicted"/>
<name>L1Q5J4_9CLOT</name>
<dbReference type="AlphaFoldDB" id="L1Q5J4"/>
<dbReference type="SUPFAM" id="SSF51998">
    <property type="entry name" value="PFL-like glycyl radical enzymes"/>
    <property type="match status" value="1"/>
</dbReference>
<reference evidence="1 2" key="1">
    <citation type="submission" date="2012-05" db="EMBL/GenBank/DDBJ databases">
        <authorList>
            <person name="Weinstock G."/>
            <person name="Sodergren E."/>
            <person name="Lobos E.A."/>
            <person name="Fulton L."/>
            <person name="Fulton R."/>
            <person name="Courtney L."/>
            <person name="Fronick C."/>
            <person name="O'Laughlin M."/>
            <person name="Godfrey J."/>
            <person name="Wilson R.M."/>
            <person name="Miner T."/>
            <person name="Farmer C."/>
            <person name="Delehaunty K."/>
            <person name="Cordes M."/>
            <person name="Minx P."/>
            <person name="Tomlinson C."/>
            <person name="Chen J."/>
            <person name="Wollam A."/>
            <person name="Pepin K.H."/>
            <person name="Bhonagiri V."/>
            <person name="Zhang X."/>
            <person name="Suruliraj S."/>
            <person name="Warren W."/>
            <person name="Mitreva M."/>
            <person name="Mardis E.R."/>
            <person name="Wilson R.K."/>
        </authorList>
    </citation>
    <scope>NUCLEOTIDE SEQUENCE [LARGE SCALE GENOMIC DNA]</scope>
    <source>
        <strain evidence="1 2">DSM 1785</strain>
    </source>
</reference>
<sequence>MNKNIEAVEDIINFIYHNVQYAEVNTKSDLCYKCGFNGEMQLDKESLTWHCPSCGNDDESELQVMRRTCGYIGSSYWNKGRTAEIGDRVLHL</sequence>
<organism evidence="1 2">
    <name type="scientific">Clostridium celatum DSM 1785</name>
    <dbReference type="NCBI Taxonomy" id="545697"/>
    <lineage>
        <taxon>Bacteria</taxon>
        <taxon>Bacillati</taxon>
        <taxon>Bacillota</taxon>
        <taxon>Clostridia</taxon>
        <taxon>Eubacteriales</taxon>
        <taxon>Clostridiaceae</taxon>
        <taxon>Clostridium</taxon>
    </lineage>
</organism>
<dbReference type="EMBL" id="AMEZ01000110">
    <property type="protein sequence ID" value="EKY23243.1"/>
    <property type="molecule type" value="Genomic_DNA"/>
</dbReference>
<dbReference type="HOGENOM" id="CLU_163256_0_0_9"/>
<dbReference type="PANTHER" id="PTHR21075">
    <property type="entry name" value="ANAEROBIC RIBONUCLEOSIDE-TRIPHOSPHATE REDUCTASE"/>
    <property type="match status" value="1"/>
</dbReference>
<dbReference type="eggNOG" id="COG1328">
    <property type="taxonomic scope" value="Bacteria"/>
</dbReference>
<dbReference type="GO" id="GO:0004748">
    <property type="term" value="F:ribonucleoside-diphosphate reductase activity, thioredoxin disulfide as acceptor"/>
    <property type="evidence" value="ECO:0007669"/>
    <property type="project" value="TreeGrafter"/>
</dbReference>
<dbReference type="InterPro" id="IPR012833">
    <property type="entry name" value="NrdD"/>
</dbReference>
<gene>
    <name evidence="1" type="ORF">HMPREF0216_03028</name>
</gene>
<dbReference type="GO" id="GO:0006260">
    <property type="term" value="P:DNA replication"/>
    <property type="evidence" value="ECO:0007669"/>
    <property type="project" value="InterPro"/>
</dbReference>
<dbReference type="GO" id="GO:0009265">
    <property type="term" value="P:2'-deoxyribonucleotide biosynthetic process"/>
    <property type="evidence" value="ECO:0007669"/>
    <property type="project" value="TreeGrafter"/>
</dbReference>
<comment type="caution">
    <text evidence="1">The sequence shown here is derived from an EMBL/GenBank/DDBJ whole genome shotgun (WGS) entry which is preliminary data.</text>
</comment>
<keyword evidence="2" id="KW-1185">Reference proteome</keyword>
<protein>
    <submittedName>
        <fullName evidence="1">Uncharacterized protein</fullName>
    </submittedName>
</protein>
<dbReference type="Proteomes" id="UP000010420">
    <property type="component" value="Unassembled WGS sequence"/>
</dbReference>
<dbReference type="Gene3D" id="3.20.70.20">
    <property type="match status" value="1"/>
</dbReference>
<dbReference type="STRING" id="545697.HMPREF0216_03028"/>
<accession>L1Q5J4</accession>
<dbReference type="PATRIC" id="fig|545697.3.peg.2972"/>
<dbReference type="PANTHER" id="PTHR21075:SF0">
    <property type="entry name" value="ANAEROBIC RIBONUCLEOSIDE-TRIPHOSPHATE REDUCTASE"/>
    <property type="match status" value="1"/>
</dbReference>
<evidence type="ECO:0000313" key="2">
    <source>
        <dbReference type="Proteomes" id="UP000010420"/>
    </source>
</evidence>
<dbReference type="GO" id="GO:0031250">
    <property type="term" value="C:anaerobic ribonucleoside-triphosphate reductase complex"/>
    <property type="evidence" value="ECO:0007669"/>
    <property type="project" value="TreeGrafter"/>
</dbReference>
<dbReference type="Pfam" id="PF13597">
    <property type="entry name" value="NRDD"/>
    <property type="match status" value="1"/>
</dbReference>
<dbReference type="GO" id="GO:0008998">
    <property type="term" value="F:ribonucleoside-triphosphate reductase (thioredoxin) activity"/>
    <property type="evidence" value="ECO:0007669"/>
    <property type="project" value="InterPro"/>
</dbReference>